<keyword evidence="5" id="KW-0572">Peptidoglycan-anchor</keyword>
<comment type="caution">
    <text evidence="10">The sequence shown here is derived from an EMBL/GenBank/DDBJ whole genome shotgun (WGS) entry which is preliminary data.</text>
</comment>
<evidence type="ECO:0000256" key="4">
    <source>
        <dbReference type="ARBA" id="ARBA00022729"/>
    </source>
</evidence>
<organism evidence="10 11">
    <name type="scientific">Brevibacterium mcbrellneri ATCC 49030</name>
    <dbReference type="NCBI Taxonomy" id="585530"/>
    <lineage>
        <taxon>Bacteria</taxon>
        <taxon>Bacillati</taxon>
        <taxon>Actinomycetota</taxon>
        <taxon>Actinomycetes</taxon>
        <taxon>Micrococcales</taxon>
        <taxon>Brevibacteriaceae</taxon>
        <taxon>Brevibacterium</taxon>
    </lineage>
</organism>
<dbReference type="InterPro" id="IPR033764">
    <property type="entry name" value="Sdr_B"/>
</dbReference>
<feature type="chain" id="PRO_5038944326" evidence="8">
    <location>
        <begin position="20"/>
        <end position="1818"/>
    </location>
</feature>
<evidence type="ECO:0000256" key="5">
    <source>
        <dbReference type="ARBA" id="ARBA00023088"/>
    </source>
</evidence>
<keyword evidence="4 8" id="KW-0732">Signal</keyword>
<feature type="signal peptide" evidence="8">
    <location>
        <begin position="1"/>
        <end position="19"/>
    </location>
</feature>
<dbReference type="NCBIfam" id="TIGR01451">
    <property type="entry name" value="B_ant_repeat"/>
    <property type="match status" value="2"/>
</dbReference>
<feature type="compositionally biased region" description="Acidic residues" evidence="6">
    <location>
        <begin position="1744"/>
        <end position="1761"/>
    </location>
</feature>
<evidence type="ECO:0000256" key="8">
    <source>
        <dbReference type="SAM" id="SignalP"/>
    </source>
</evidence>
<evidence type="ECO:0000256" key="6">
    <source>
        <dbReference type="SAM" id="MobiDB-lite"/>
    </source>
</evidence>
<dbReference type="STRING" id="585530.HMPREF0183_0688"/>
<dbReference type="GO" id="GO:0005576">
    <property type="term" value="C:extracellular region"/>
    <property type="evidence" value="ECO:0007669"/>
    <property type="project" value="UniProtKB-SubCell"/>
</dbReference>
<feature type="region of interest" description="Disordered" evidence="6">
    <location>
        <begin position="351"/>
        <end position="384"/>
    </location>
</feature>
<sequence>MTAILAVLALLCGMTVLLAQPAAASEELGDPGDPQAVEIGDSRVQYSLTLAKDGGTGCLITKGNGYETGDNTATDGNICAGDIAHYNVNLNVKTAGDPVTFTVTPTWLSAEARAAGLPEPTVKPTLKSGSASYAGVSATVDAQGAITVKADAGTNATVALELTASTIQSLELRGGQNPEGTFNLGLKAAKEDGSPLTTAVADKKLNVLVEPRFDQMIEDPQSGVSTTTRNGVEYIGISARSGLPAYPSDQKHSPAPSGATPKGRILPIDPETISRYTLVMPENAPFKADEVLVSYAGGDWQKAKVDSNGNPYVDGKYEKSNPPFRFLIPTQGLPSGKTDFTTRMDIVDKDGKPARVKDSRGVPSNIPTAKGNKALGDNTADPGGLSECSASTADAKQGLLAGKFGFPNNNCAKQTVDLTKWKCTHPGGCPSAKYDVGVNWVETEEKGKQAFNFKQALKAANVRMEVTPVDVKNNPTICSVWQPGVQRVASTASNIYVPTVQIGNQGRQDIQDVFPDAKVYITKADKTNGGQNPDCSGDADWEVFYDASAKVTGNTFAKPGKMNPNEIAGIKIVIPGENVIQRPITFRYVATTGAPSAVAEQDTVKAKEGDEEYYKTTNFSQFFEGDKKKRDSKDVILAEKPSAGVRDIWGDIGEKRVGGIGVQKQEIITAGQVVVNNGTSIAVNSKDVNGDPTRVHMRVYLSKCITADEDSLSPGMTYHKGQISNDPKDCAPSTDNYIERTWALSDQKNETGDPKNDPFFPIGWADKNADKSSDFYQPWDNGQPKPKFTVKTPAWSGPGQTFDIVHSYRITGTPEIKLDEAVKALKEDTSIKAVTSSANEDAYTGAGDKAKDYTPLDSRAALTTLTVPNVVTVGLQKDVKDKLVDHDTQFQHSLKLTNYTEAQLGQTQFIDVLPFNGDWRDTKFSGEYWLKSVPEYVGSSGVDGRQIYYTNDDPNTVSVCPTNAEGRGDLKACENAAKATKRDVDEKPSNTKWELLTEEVIEAQAKPGAKHITALRFDSPLVKADSDDAYLLDFQSHGNKHGDKYVNSTGVSTLHATLGDSAETTGVGALPIPQPDPVKTEVYAAKVSGTVYHDENRDEKQQDGEKNLSGYTVTLYEVDENGEIKKDDNGEPVVAGTTKSDKDGNYTFESVKRGNYRVVVSPLEETDINTEAGKGEAGSWNGKVITVTEPKPEDYDASKPQAHTKYDFGVFKPAPKISLKKTVNGKETAEVVADGKAEFVLAGENNGNVDLDNVKLADTWVEGKEPVDLECTITPKGGGDYDGNATEDLKEGNAKLAVGDAYECTGTYTVTQDDVDEQVTLPNDAEVTGKYLYKSATTGEDKDIPVEDKSKATVTVPQAKPALDVTKAVDGQKSVQKKAGEKAEWSITGKNTGNVTLHNVKLDDKWTGGDIELTCKQGEEEIDVLEGGATLAVGAEFTCTGESDITQDHVDGEEPLPNNVTLTGNTKKDPDAGTKVGAQDTATVTVPKSEPSLSLEKTVTNWADNVEPFSTGGTAANRATGPEPLTVGDTVKYQFILTNNGNVTLKNVKINDPKVEDIDCGVDNITLAPGESIECTASHVLTAADVEGQTEYVNTANAEGDDPKGKKVKSNEPSAKVEVATPKIELEKKVKNKKASYRVGDAVVYTFVVANSGKLTVNNVKVEDSMLEKADVDVTCEVSTLAPGEKTTCESGEYTVTEADAKAGEVVNTAVAVGTSRGNGEDDGTPVRSNESSAVITVDKSEEPTEPGTEEPTEPGTEEPDVPGTDGPGKPDQPDQPGNAKKPEWLPRTGTEVTAAVLAGLALVVAGGVLTFGARRKR</sequence>
<dbReference type="SUPFAM" id="SSF117074">
    <property type="entry name" value="Hypothetical protein PA1324"/>
    <property type="match status" value="1"/>
</dbReference>
<dbReference type="EMBL" id="ADNU01000018">
    <property type="protein sequence ID" value="EFG48172.1"/>
    <property type="molecule type" value="Genomic_DNA"/>
</dbReference>
<keyword evidence="2" id="KW-0134">Cell wall</keyword>
<gene>
    <name evidence="10" type="ORF">HMPREF0183_0688</name>
</gene>
<dbReference type="Pfam" id="PF17210">
    <property type="entry name" value="SdrD_B"/>
    <property type="match status" value="1"/>
</dbReference>
<evidence type="ECO:0000259" key="9">
    <source>
        <dbReference type="PROSITE" id="PS50847"/>
    </source>
</evidence>
<proteinExistence type="predicted"/>
<reference evidence="10 11" key="1">
    <citation type="submission" date="2010-04" db="EMBL/GenBank/DDBJ databases">
        <authorList>
            <person name="Qin X."/>
            <person name="Bachman B."/>
            <person name="Battles P."/>
            <person name="Bell A."/>
            <person name="Bess C."/>
            <person name="Bickham C."/>
            <person name="Chaboub L."/>
            <person name="Chen D."/>
            <person name="Coyle M."/>
            <person name="Deiros D.R."/>
            <person name="Dinh H."/>
            <person name="Forbes L."/>
            <person name="Fowler G."/>
            <person name="Francisco L."/>
            <person name="Fu Q."/>
            <person name="Gubbala S."/>
            <person name="Hale W."/>
            <person name="Han Y."/>
            <person name="Hemphill L."/>
            <person name="Highlander S.K."/>
            <person name="Hirani K."/>
            <person name="Hogues M."/>
            <person name="Jackson L."/>
            <person name="Jakkamsetti A."/>
            <person name="Javaid M."/>
            <person name="Jiang H."/>
            <person name="Korchina V."/>
            <person name="Kovar C."/>
            <person name="Lara F."/>
            <person name="Lee S."/>
            <person name="Mata R."/>
            <person name="Mathew T."/>
            <person name="Moen C."/>
            <person name="Morales K."/>
            <person name="Munidasa M."/>
            <person name="Nazareth L."/>
            <person name="Ngo R."/>
            <person name="Nguyen L."/>
            <person name="Okwuonu G."/>
            <person name="Ongeri F."/>
            <person name="Patil S."/>
            <person name="Petrosino J."/>
            <person name="Pham C."/>
            <person name="Pham P."/>
            <person name="Pu L.-L."/>
            <person name="Puazo M."/>
            <person name="Raj R."/>
            <person name="Reid J."/>
            <person name="Rouhana J."/>
            <person name="Saada N."/>
            <person name="Shang Y."/>
            <person name="Simmons D."/>
            <person name="Thornton R."/>
            <person name="Warren J."/>
            <person name="Weissenberger G."/>
            <person name="Zhang J."/>
            <person name="Zhang L."/>
            <person name="Zhou C."/>
            <person name="Zhu D."/>
            <person name="Muzny D."/>
            <person name="Worley K."/>
            <person name="Gibbs R."/>
        </authorList>
    </citation>
    <scope>NUCLEOTIDE SEQUENCE [LARGE SCALE GENOMIC DNA]</scope>
    <source>
        <strain evidence="10 11">ATCC 49030</strain>
    </source>
</reference>
<dbReference type="GO" id="GO:0005975">
    <property type="term" value="P:carbohydrate metabolic process"/>
    <property type="evidence" value="ECO:0007669"/>
    <property type="project" value="UniProtKB-ARBA"/>
</dbReference>
<comment type="subcellular location">
    <subcellularLocation>
        <location evidence="1">Secreted</location>
    </subcellularLocation>
</comment>
<dbReference type="InterPro" id="IPR055354">
    <property type="entry name" value="DUF7507"/>
</dbReference>
<evidence type="ECO:0000256" key="1">
    <source>
        <dbReference type="ARBA" id="ARBA00004613"/>
    </source>
</evidence>
<feature type="domain" description="Gram-positive cocci surface proteins LPxTG" evidence="9">
    <location>
        <begin position="1786"/>
        <end position="1818"/>
    </location>
</feature>
<feature type="region of interest" description="Disordered" evidence="6">
    <location>
        <begin position="1445"/>
        <end position="1477"/>
    </location>
</feature>
<feature type="region of interest" description="Disordered" evidence="6">
    <location>
        <begin position="1714"/>
        <end position="1788"/>
    </location>
</feature>
<evidence type="ECO:0000256" key="2">
    <source>
        <dbReference type="ARBA" id="ARBA00022512"/>
    </source>
</evidence>
<dbReference type="InterPro" id="IPR047589">
    <property type="entry name" value="DUF11_rpt"/>
</dbReference>
<dbReference type="InterPro" id="IPR019931">
    <property type="entry name" value="LPXTG_anchor"/>
</dbReference>
<dbReference type="Proteomes" id="UP000005714">
    <property type="component" value="Unassembled WGS sequence"/>
</dbReference>
<dbReference type="InterPro" id="IPR013783">
    <property type="entry name" value="Ig-like_fold"/>
</dbReference>
<keyword evidence="7" id="KW-1133">Transmembrane helix</keyword>
<feature type="region of interest" description="Disordered" evidence="6">
    <location>
        <begin position="243"/>
        <end position="267"/>
    </location>
</feature>
<dbReference type="NCBIfam" id="TIGR01167">
    <property type="entry name" value="LPXTG_anchor"/>
    <property type="match status" value="1"/>
</dbReference>
<keyword evidence="7" id="KW-0472">Membrane</keyword>
<keyword evidence="3" id="KW-0964">Secreted</keyword>
<dbReference type="PROSITE" id="PS50847">
    <property type="entry name" value="GRAM_POS_ANCHORING"/>
    <property type="match status" value="1"/>
</dbReference>
<keyword evidence="11" id="KW-1185">Reference proteome</keyword>
<feature type="compositionally biased region" description="Basic and acidic residues" evidence="6">
    <location>
        <begin position="351"/>
        <end position="360"/>
    </location>
</feature>
<evidence type="ECO:0000313" key="10">
    <source>
        <dbReference type="EMBL" id="EFG48172.1"/>
    </source>
</evidence>
<evidence type="ECO:0000313" key="11">
    <source>
        <dbReference type="Proteomes" id="UP000005714"/>
    </source>
</evidence>
<feature type="region of interest" description="Disordered" evidence="6">
    <location>
        <begin position="1123"/>
        <end position="1143"/>
    </location>
</feature>
<accession>D4YL78</accession>
<dbReference type="eggNOG" id="COG1361">
    <property type="taxonomic scope" value="Bacteria"/>
</dbReference>
<evidence type="ECO:0000256" key="3">
    <source>
        <dbReference type="ARBA" id="ARBA00022525"/>
    </source>
</evidence>
<dbReference type="Gene3D" id="2.60.40.10">
    <property type="entry name" value="Immunoglobulins"/>
    <property type="match status" value="1"/>
</dbReference>
<feature type="transmembrane region" description="Helical" evidence="7">
    <location>
        <begin position="1793"/>
        <end position="1814"/>
    </location>
</feature>
<name>D4YL78_9MICO</name>
<dbReference type="Pfam" id="PF24346">
    <property type="entry name" value="DUF7507"/>
    <property type="match status" value="4"/>
</dbReference>
<evidence type="ECO:0000256" key="7">
    <source>
        <dbReference type="SAM" id="Phobius"/>
    </source>
</evidence>
<feature type="compositionally biased region" description="Low complexity" evidence="6">
    <location>
        <begin position="1763"/>
        <end position="1778"/>
    </location>
</feature>
<protein>
    <submittedName>
        <fullName evidence="10">Conserved repeat protein</fullName>
    </submittedName>
</protein>
<keyword evidence="7" id="KW-0812">Transmembrane</keyword>